<dbReference type="SUPFAM" id="SSF63867">
    <property type="entry name" value="MoeA C-terminal domain-like"/>
    <property type="match status" value="1"/>
</dbReference>
<dbReference type="InterPro" id="IPR001453">
    <property type="entry name" value="MoaB/Mog_dom"/>
</dbReference>
<dbReference type="eggNOG" id="KOG2371">
    <property type="taxonomic scope" value="Eukaryota"/>
</dbReference>
<dbReference type="GO" id="GO:0005524">
    <property type="term" value="F:ATP binding"/>
    <property type="evidence" value="ECO:0007669"/>
    <property type="project" value="UniProtKB-UniRule"/>
</dbReference>
<evidence type="ECO:0000259" key="7">
    <source>
        <dbReference type="SMART" id="SM00852"/>
    </source>
</evidence>
<dbReference type="EMBL" id="JH767554">
    <property type="protein sequence ID" value="EON61034.1"/>
    <property type="molecule type" value="Genomic_DNA"/>
</dbReference>
<dbReference type="SMART" id="SM00852">
    <property type="entry name" value="MoCF_biosynth"/>
    <property type="match status" value="2"/>
</dbReference>
<dbReference type="Pfam" id="PF00994">
    <property type="entry name" value="MoCF_biosynth"/>
    <property type="match status" value="2"/>
</dbReference>
<comment type="similarity">
    <text evidence="3">In the C-terminal section; belongs to the MoeA family.</text>
</comment>
<dbReference type="GO" id="GO:0061599">
    <property type="term" value="F:molybdopterin molybdotransferase activity"/>
    <property type="evidence" value="ECO:0007669"/>
    <property type="project" value="UniProtKB-UniRule"/>
</dbReference>
<comment type="cofactor">
    <cofactor evidence="5">
        <name>Mg(2+)</name>
        <dbReference type="ChEBI" id="CHEBI:18420"/>
    </cofactor>
</comment>
<dbReference type="GO" id="GO:0046872">
    <property type="term" value="F:metal ion binding"/>
    <property type="evidence" value="ECO:0007669"/>
    <property type="project" value="UniProtKB-UniRule"/>
</dbReference>
<gene>
    <name evidence="8" type="ORF">W97_00244</name>
</gene>
<feature type="compositionally biased region" description="Basic residues" evidence="6">
    <location>
        <begin position="201"/>
        <end position="223"/>
    </location>
</feature>
<dbReference type="AlphaFoldDB" id="R7YGU1"/>
<comment type="catalytic activity">
    <reaction evidence="5">
        <text>adenylyl-molybdopterin + molybdate = Mo-molybdopterin + AMP + H(+)</text>
        <dbReference type="Rhea" id="RHEA:35047"/>
        <dbReference type="ChEBI" id="CHEBI:15378"/>
        <dbReference type="ChEBI" id="CHEBI:36264"/>
        <dbReference type="ChEBI" id="CHEBI:62727"/>
        <dbReference type="ChEBI" id="CHEBI:71302"/>
        <dbReference type="ChEBI" id="CHEBI:456215"/>
    </reaction>
</comment>
<protein>
    <submittedName>
        <fullName evidence="8">Molybdopterin biosynthesis protein MoeA</fullName>
    </submittedName>
</protein>
<reference evidence="9" key="1">
    <citation type="submission" date="2012-06" db="EMBL/GenBank/DDBJ databases">
        <title>The genome sequence of Coniosporium apollinis CBS 100218.</title>
        <authorList>
            <consortium name="The Broad Institute Genome Sequencing Platform"/>
            <person name="Cuomo C."/>
            <person name="Gorbushina A."/>
            <person name="Noack S."/>
            <person name="Walker B."/>
            <person name="Young S.K."/>
            <person name="Zeng Q."/>
            <person name="Gargeya S."/>
            <person name="Fitzgerald M."/>
            <person name="Haas B."/>
            <person name="Abouelleil A."/>
            <person name="Alvarado L."/>
            <person name="Arachchi H.M."/>
            <person name="Berlin A.M."/>
            <person name="Chapman S.B."/>
            <person name="Goldberg J."/>
            <person name="Griggs A."/>
            <person name="Gujja S."/>
            <person name="Hansen M."/>
            <person name="Howarth C."/>
            <person name="Imamovic A."/>
            <person name="Larimer J."/>
            <person name="McCowan C."/>
            <person name="Montmayeur A."/>
            <person name="Murphy C."/>
            <person name="Neiman D."/>
            <person name="Pearson M."/>
            <person name="Priest M."/>
            <person name="Roberts A."/>
            <person name="Saif S."/>
            <person name="Shea T."/>
            <person name="Sisk P."/>
            <person name="Sykes S."/>
            <person name="Wortman J."/>
            <person name="Nusbaum C."/>
            <person name="Birren B."/>
        </authorList>
    </citation>
    <scope>NUCLEOTIDE SEQUENCE [LARGE SCALE GENOMIC DNA]</scope>
    <source>
        <strain evidence="9">CBS 100218</strain>
    </source>
</reference>
<dbReference type="Gene3D" id="2.40.340.10">
    <property type="entry name" value="MoeA, C-terminal, domain IV"/>
    <property type="match status" value="1"/>
</dbReference>
<dbReference type="InterPro" id="IPR005110">
    <property type="entry name" value="MoeA_linker/N"/>
</dbReference>
<dbReference type="InterPro" id="IPR005111">
    <property type="entry name" value="MoeA_C_domain_IV"/>
</dbReference>
<dbReference type="InterPro" id="IPR036135">
    <property type="entry name" value="MoeA_linker/N_sf"/>
</dbReference>
<dbReference type="Pfam" id="PF03454">
    <property type="entry name" value="MoeA_C"/>
    <property type="match status" value="1"/>
</dbReference>
<dbReference type="Gene3D" id="3.90.105.10">
    <property type="entry name" value="Molybdopterin biosynthesis moea protein, domain 2"/>
    <property type="match status" value="1"/>
</dbReference>
<feature type="region of interest" description="Disordered" evidence="6">
    <location>
        <begin position="200"/>
        <end position="246"/>
    </location>
</feature>
<dbReference type="Gene3D" id="3.40.980.10">
    <property type="entry name" value="MoaB/Mog-like domain"/>
    <property type="match status" value="2"/>
</dbReference>
<evidence type="ECO:0000256" key="5">
    <source>
        <dbReference type="RuleBase" id="RU365090"/>
    </source>
</evidence>
<keyword evidence="9" id="KW-1185">Reference proteome</keyword>
<dbReference type="CDD" id="cd00886">
    <property type="entry name" value="MogA_MoaB"/>
    <property type="match status" value="1"/>
</dbReference>
<feature type="domain" description="MoaB/Mog" evidence="7">
    <location>
        <begin position="9"/>
        <end position="157"/>
    </location>
</feature>
<keyword evidence="5" id="KW-0460">Magnesium</keyword>
<dbReference type="GeneID" id="19897555"/>
<dbReference type="STRING" id="1168221.R7YGU1"/>
<dbReference type="RefSeq" id="XP_007776351.1">
    <property type="nucleotide sequence ID" value="XM_007778161.1"/>
</dbReference>
<dbReference type="FunFam" id="2.170.190.11:FF:000002">
    <property type="entry name" value="Molybdopterin molybdenumtransferase"/>
    <property type="match status" value="1"/>
</dbReference>
<comment type="similarity">
    <text evidence="2">In the N-terminal section; belongs to the MoaB/Mog family.</text>
</comment>
<dbReference type="NCBIfam" id="NF045515">
    <property type="entry name" value="Glp_gephyrin"/>
    <property type="match status" value="1"/>
</dbReference>
<keyword evidence="4 5" id="KW-0501">Molybdenum cofactor biosynthesis</keyword>
<dbReference type="InterPro" id="IPR036688">
    <property type="entry name" value="MoeA_C_domain_IV_sf"/>
</dbReference>
<dbReference type="CDD" id="cd00887">
    <property type="entry name" value="MoeA"/>
    <property type="match status" value="1"/>
</dbReference>
<dbReference type="OMA" id="ESPYPMI"/>
<organism evidence="8 9">
    <name type="scientific">Coniosporium apollinis (strain CBS 100218)</name>
    <name type="common">Rock-inhabiting black yeast</name>
    <dbReference type="NCBI Taxonomy" id="1168221"/>
    <lineage>
        <taxon>Eukaryota</taxon>
        <taxon>Fungi</taxon>
        <taxon>Dikarya</taxon>
        <taxon>Ascomycota</taxon>
        <taxon>Pezizomycotina</taxon>
        <taxon>Dothideomycetes</taxon>
        <taxon>Dothideomycetes incertae sedis</taxon>
        <taxon>Coniosporium</taxon>
    </lineage>
</organism>
<evidence type="ECO:0000256" key="6">
    <source>
        <dbReference type="SAM" id="MobiDB-lite"/>
    </source>
</evidence>
<evidence type="ECO:0000256" key="3">
    <source>
        <dbReference type="ARBA" id="ARBA00008339"/>
    </source>
</evidence>
<dbReference type="Proteomes" id="UP000016924">
    <property type="component" value="Unassembled WGS sequence"/>
</dbReference>
<dbReference type="NCBIfam" id="TIGR00177">
    <property type="entry name" value="molyb_syn"/>
    <property type="match status" value="2"/>
</dbReference>
<name>R7YGU1_CONA1</name>
<evidence type="ECO:0000313" key="8">
    <source>
        <dbReference type="EMBL" id="EON61034.1"/>
    </source>
</evidence>
<evidence type="ECO:0000256" key="1">
    <source>
        <dbReference type="ARBA" id="ARBA00005046"/>
    </source>
</evidence>
<dbReference type="PANTHER" id="PTHR10192:SF5">
    <property type="entry name" value="GEPHYRIN"/>
    <property type="match status" value="1"/>
</dbReference>
<dbReference type="SUPFAM" id="SSF53218">
    <property type="entry name" value="Molybdenum cofactor biosynthesis proteins"/>
    <property type="match status" value="2"/>
</dbReference>
<dbReference type="Gene3D" id="2.170.190.11">
    <property type="entry name" value="Molybdopterin biosynthesis moea protein, domain 3"/>
    <property type="match status" value="1"/>
</dbReference>
<dbReference type="UniPathway" id="UPA00344"/>
<dbReference type="InterPro" id="IPR038987">
    <property type="entry name" value="MoeA-like"/>
</dbReference>
<dbReference type="PROSITE" id="PS01079">
    <property type="entry name" value="MOCF_BIOSYNTHESIS_2"/>
    <property type="match status" value="1"/>
</dbReference>
<dbReference type="OrthoDB" id="4349954at2759"/>
<keyword evidence="5" id="KW-0808">Transferase</keyword>
<proteinExistence type="inferred from homology"/>
<comment type="function">
    <text evidence="5">Catalyzes two steps in the biosynthesis of the molybdenum cofactor. In the first step, molybdopterin is adenylated. Subsequently, molybdate is inserted into adenylated molybdopterin and AMP is released.</text>
</comment>
<accession>R7YGU1</accession>
<keyword evidence="5" id="KW-0479">Metal-binding</keyword>
<comment type="pathway">
    <text evidence="1 5">Cofactor biosynthesis; molybdopterin biosynthesis.</text>
</comment>
<comment type="similarity">
    <text evidence="5">Belongs to the MoeA family.</text>
</comment>
<dbReference type="PANTHER" id="PTHR10192">
    <property type="entry name" value="MOLYBDOPTERIN BIOSYNTHESIS PROTEIN"/>
    <property type="match status" value="1"/>
</dbReference>
<evidence type="ECO:0000256" key="2">
    <source>
        <dbReference type="ARBA" id="ARBA00007589"/>
    </source>
</evidence>
<dbReference type="InterPro" id="IPR036425">
    <property type="entry name" value="MoaB/Mog-like_dom_sf"/>
</dbReference>
<dbReference type="GO" id="GO:0006777">
    <property type="term" value="P:Mo-molybdopterin cofactor biosynthetic process"/>
    <property type="evidence" value="ECO:0007669"/>
    <property type="project" value="UniProtKB-UniRule"/>
</dbReference>
<dbReference type="GO" id="GO:0061598">
    <property type="term" value="F:molybdopterin adenylyltransferase activity"/>
    <property type="evidence" value="ECO:0007669"/>
    <property type="project" value="UniProtKB-UniRule"/>
</dbReference>
<dbReference type="FunFam" id="3.40.980.10:FF:000011">
    <property type="entry name" value="Molybdopterin molybdenumtransferase"/>
    <property type="match status" value="1"/>
</dbReference>
<dbReference type="SUPFAM" id="SSF63882">
    <property type="entry name" value="MoeA N-terminal region -like"/>
    <property type="match status" value="1"/>
</dbReference>
<dbReference type="GO" id="GO:0005829">
    <property type="term" value="C:cytosol"/>
    <property type="evidence" value="ECO:0007669"/>
    <property type="project" value="TreeGrafter"/>
</dbReference>
<dbReference type="HOGENOM" id="CLU_010186_2_2_1"/>
<sequence length="679" mass="71621">MGDNKLRAGILIVSETASRDPSTDKCGPILQDVFRDDGGDQWEVTETKLVPDSISEIQSVVKQWSDGEDALSLVITSGGTGFAVKDRTPEAVTPLIEKHAPGLVHGMLAASLAVTPFALMSRPVAGVRNKTLILTLPGSPKGAKENLQAVLKLLPHACVQAAGADSRAIHVGGVKKLEEDAGVPSGAALYMLTVYPDPRTNHSHYHHHHGHGHGAHAGPKARTKPSDRPQSNDPSAGPTRRHRTSPYPMLSVEEALKLIEQHIPPPQTFLAPVNEFLTGHVLAADVHATESVPAFRASIVDGYAIKHPATGVFERGTYPVALVSHAQPGEVPPLQDGQIARITTGAPLPPGATAVVMVEDTVLVSKTVNESEEKDVEILTPAVQPSENVREVGSDVRAGDVILKKGEGITAHGGELGLLASVGTVEVLVYRKPVVGVLSTGDEIVPHDRPGALRLGEVRDTNRPTLLTAARNSGFEAVDLGIASDKPGTLETTLRTALQTVDLIITTGGVSMGELDLLKPTLERSLGGVIHFGRVSMKPGKPTTFATVPYKDPGTGHRSSRVVFSLPGNPASAVVTFHLFVLPSLHYASGVRPVGLPKVKVTLEEEVRLDAKRAEYHRVVVVARADGRLYASSTGGQRSSRIGSFRGANGLLVLPAGEGCVGRGEVGEVLLMGQVVSEV</sequence>
<feature type="domain" description="MoaB/Mog" evidence="7">
    <location>
        <begin position="436"/>
        <end position="587"/>
    </location>
</feature>
<comment type="catalytic activity">
    <reaction evidence="5">
        <text>molybdopterin + ATP + H(+) = adenylyl-molybdopterin + diphosphate</text>
        <dbReference type="Rhea" id="RHEA:31331"/>
        <dbReference type="ChEBI" id="CHEBI:15378"/>
        <dbReference type="ChEBI" id="CHEBI:30616"/>
        <dbReference type="ChEBI" id="CHEBI:33019"/>
        <dbReference type="ChEBI" id="CHEBI:58698"/>
        <dbReference type="ChEBI" id="CHEBI:62727"/>
    </reaction>
</comment>
<evidence type="ECO:0000313" key="9">
    <source>
        <dbReference type="Proteomes" id="UP000016924"/>
    </source>
</evidence>
<dbReference type="Pfam" id="PF03453">
    <property type="entry name" value="MoeA_N"/>
    <property type="match status" value="1"/>
</dbReference>
<dbReference type="InterPro" id="IPR008284">
    <property type="entry name" value="MoCF_biosynth_CS"/>
</dbReference>
<evidence type="ECO:0000256" key="4">
    <source>
        <dbReference type="ARBA" id="ARBA00023150"/>
    </source>
</evidence>
<keyword evidence="5" id="KW-0500">Molybdenum</keyword>